<name>A0A067N4P2_BOTB1</name>
<dbReference type="Pfam" id="PF01926">
    <property type="entry name" value="MMR_HSR1"/>
    <property type="match status" value="1"/>
</dbReference>
<evidence type="ECO:0000259" key="2">
    <source>
        <dbReference type="Pfam" id="PF01926"/>
    </source>
</evidence>
<dbReference type="SUPFAM" id="SSF52540">
    <property type="entry name" value="P-loop containing nucleoside triphosphate hydrolases"/>
    <property type="match status" value="1"/>
</dbReference>
<dbReference type="STRING" id="930990.A0A067N4P2"/>
<dbReference type="InterPro" id="IPR027417">
    <property type="entry name" value="P-loop_NTPase"/>
</dbReference>
<evidence type="ECO:0000313" key="3">
    <source>
        <dbReference type="EMBL" id="KDQ18736.1"/>
    </source>
</evidence>
<feature type="coiled-coil region" evidence="1">
    <location>
        <begin position="215"/>
        <end position="282"/>
    </location>
</feature>
<sequence length="309" mass="34987">MSASQPEILIAIMGPTGSGKSSFIKHLCNNVQIGHGLESCTSEVYVTPAFRLENATIRLIDTPGFDDTTRTNTEILDEICKYLDLSYRAGMKLSGLIYLHKITDNRMGGISVTNMKMFQKLCGEDALKNVVLCTTMWDLVGAQVGEAREKQLKEQFWSRMLKRGAGVMRHDGSSQSAHAIISSMLGYDLVDLQIQDELVNQHKTLLETAAGEEINKEVLKLQAKYEQELASMKQQMNEALASKDVEMQRMIEEDRELYQGKLDELKRDHEALSRQRDAEMEGLRGEITRLQDANRGGFWRQLHRLIFGR</sequence>
<reference evidence="4" key="1">
    <citation type="journal article" date="2014" name="Proc. Natl. Acad. Sci. U.S.A.">
        <title>Extensive sampling of basidiomycete genomes demonstrates inadequacy of the white-rot/brown-rot paradigm for wood decay fungi.</title>
        <authorList>
            <person name="Riley R."/>
            <person name="Salamov A.A."/>
            <person name="Brown D.W."/>
            <person name="Nagy L.G."/>
            <person name="Floudas D."/>
            <person name="Held B.W."/>
            <person name="Levasseur A."/>
            <person name="Lombard V."/>
            <person name="Morin E."/>
            <person name="Otillar R."/>
            <person name="Lindquist E.A."/>
            <person name="Sun H."/>
            <person name="LaButti K.M."/>
            <person name="Schmutz J."/>
            <person name="Jabbour D."/>
            <person name="Luo H."/>
            <person name="Baker S.E."/>
            <person name="Pisabarro A.G."/>
            <person name="Walton J.D."/>
            <person name="Blanchette R.A."/>
            <person name="Henrissat B."/>
            <person name="Martin F."/>
            <person name="Cullen D."/>
            <person name="Hibbett D.S."/>
            <person name="Grigoriev I.V."/>
        </authorList>
    </citation>
    <scope>NUCLEOTIDE SEQUENCE [LARGE SCALE GENOMIC DNA]</scope>
    <source>
        <strain evidence="4">FD-172 SS1</strain>
    </source>
</reference>
<evidence type="ECO:0000256" key="1">
    <source>
        <dbReference type="SAM" id="Coils"/>
    </source>
</evidence>
<evidence type="ECO:0000313" key="4">
    <source>
        <dbReference type="Proteomes" id="UP000027195"/>
    </source>
</evidence>
<dbReference type="InParanoid" id="A0A067N4P2"/>
<dbReference type="GO" id="GO:0005525">
    <property type="term" value="F:GTP binding"/>
    <property type="evidence" value="ECO:0007669"/>
    <property type="project" value="InterPro"/>
</dbReference>
<dbReference type="EMBL" id="KL198021">
    <property type="protein sequence ID" value="KDQ18736.1"/>
    <property type="molecule type" value="Genomic_DNA"/>
</dbReference>
<dbReference type="OrthoDB" id="8954335at2759"/>
<dbReference type="HOGENOM" id="CLU_018003_2_1_1"/>
<accession>A0A067N4P2</accession>
<keyword evidence="1" id="KW-0175">Coiled coil</keyword>
<proteinExistence type="predicted"/>
<dbReference type="AlphaFoldDB" id="A0A067N4P2"/>
<organism evidence="3 4">
    <name type="scientific">Botryobasidium botryosum (strain FD-172 SS1)</name>
    <dbReference type="NCBI Taxonomy" id="930990"/>
    <lineage>
        <taxon>Eukaryota</taxon>
        <taxon>Fungi</taxon>
        <taxon>Dikarya</taxon>
        <taxon>Basidiomycota</taxon>
        <taxon>Agaricomycotina</taxon>
        <taxon>Agaricomycetes</taxon>
        <taxon>Cantharellales</taxon>
        <taxon>Botryobasidiaceae</taxon>
        <taxon>Botryobasidium</taxon>
    </lineage>
</organism>
<dbReference type="Gene3D" id="3.40.50.300">
    <property type="entry name" value="P-loop containing nucleotide triphosphate hydrolases"/>
    <property type="match status" value="1"/>
</dbReference>
<keyword evidence="4" id="KW-1185">Reference proteome</keyword>
<dbReference type="CDD" id="cd00882">
    <property type="entry name" value="Ras_like_GTPase"/>
    <property type="match status" value="1"/>
</dbReference>
<protein>
    <recommendedName>
        <fullName evidence="2">G domain-containing protein</fullName>
    </recommendedName>
</protein>
<gene>
    <name evidence="3" type="ORF">BOTBODRAFT_127668</name>
</gene>
<dbReference type="InterPro" id="IPR006073">
    <property type="entry name" value="GTP-bd"/>
</dbReference>
<feature type="domain" description="G" evidence="2">
    <location>
        <begin position="10"/>
        <end position="66"/>
    </location>
</feature>
<dbReference type="Proteomes" id="UP000027195">
    <property type="component" value="Unassembled WGS sequence"/>
</dbReference>